<dbReference type="GO" id="GO:0006265">
    <property type="term" value="P:DNA topological change"/>
    <property type="evidence" value="ECO:0007669"/>
    <property type="project" value="InterPro"/>
</dbReference>
<evidence type="ECO:0000313" key="5">
    <source>
        <dbReference type="Proteomes" id="UP000306102"/>
    </source>
</evidence>
<dbReference type="PROSITE" id="PS51671">
    <property type="entry name" value="ACT"/>
    <property type="match status" value="1"/>
</dbReference>
<dbReference type="STRING" id="542762.A0A4S4DAA3"/>
<dbReference type="GO" id="GO:0016597">
    <property type="term" value="F:amino acid binding"/>
    <property type="evidence" value="ECO:0007669"/>
    <property type="project" value="UniProtKB-UniRule"/>
</dbReference>
<dbReference type="GO" id="GO:0005524">
    <property type="term" value="F:ATP binding"/>
    <property type="evidence" value="ECO:0007669"/>
    <property type="project" value="InterPro"/>
</dbReference>
<organism evidence="4 5">
    <name type="scientific">Camellia sinensis var. sinensis</name>
    <name type="common">China tea</name>
    <dbReference type="NCBI Taxonomy" id="542762"/>
    <lineage>
        <taxon>Eukaryota</taxon>
        <taxon>Viridiplantae</taxon>
        <taxon>Streptophyta</taxon>
        <taxon>Embryophyta</taxon>
        <taxon>Tracheophyta</taxon>
        <taxon>Spermatophyta</taxon>
        <taxon>Magnoliopsida</taxon>
        <taxon>eudicotyledons</taxon>
        <taxon>Gunneridae</taxon>
        <taxon>Pentapetalae</taxon>
        <taxon>asterids</taxon>
        <taxon>Ericales</taxon>
        <taxon>Theaceae</taxon>
        <taxon>Camellia</taxon>
    </lineage>
</organism>
<evidence type="ECO:0000313" key="4">
    <source>
        <dbReference type="EMBL" id="THF99451.1"/>
    </source>
</evidence>
<dbReference type="InterPro" id="IPR045865">
    <property type="entry name" value="ACT-like_dom_sf"/>
</dbReference>
<keyword evidence="5" id="KW-1185">Reference proteome</keyword>
<comment type="caution">
    <text evidence="4">The sequence shown here is derived from an EMBL/GenBank/DDBJ whole genome shotgun (WGS) entry which is preliminary data.</text>
</comment>
<dbReference type="EMBL" id="SDRB02011948">
    <property type="protein sequence ID" value="THF99451.1"/>
    <property type="molecule type" value="Genomic_DNA"/>
</dbReference>
<dbReference type="Proteomes" id="UP000306102">
    <property type="component" value="Unassembled WGS sequence"/>
</dbReference>
<proteinExistence type="predicted"/>
<dbReference type="PANTHER" id="PTHR31096:SF5">
    <property type="entry name" value="ACT DOMAIN-CONTAINING PROTEIN ACR3"/>
    <property type="match status" value="1"/>
</dbReference>
<keyword evidence="1 2" id="KW-0677">Repeat</keyword>
<dbReference type="Gene3D" id="3.30.1360.40">
    <property type="match status" value="1"/>
</dbReference>
<comment type="function">
    <text evidence="2">Binds amino acids.</text>
</comment>
<evidence type="ECO:0000259" key="3">
    <source>
        <dbReference type="PROSITE" id="PS51671"/>
    </source>
</evidence>
<reference evidence="4 5" key="1">
    <citation type="journal article" date="2018" name="Proc. Natl. Acad. Sci. U.S.A.">
        <title>Draft genome sequence of Camellia sinensis var. sinensis provides insights into the evolution of the tea genome and tea quality.</title>
        <authorList>
            <person name="Wei C."/>
            <person name="Yang H."/>
            <person name="Wang S."/>
            <person name="Zhao J."/>
            <person name="Liu C."/>
            <person name="Gao L."/>
            <person name="Xia E."/>
            <person name="Lu Y."/>
            <person name="Tai Y."/>
            <person name="She G."/>
            <person name="Sun J."/>
            <person name="Cao H."/>
            <person name="Tong W."/>
            <person name="Gao Q."/>
            <person name="Li Y."/>
            <person name="Deng W."/>
            <person name="Jiang X."/>
            <person name="Wang W."/>
            <person name="Chen Q."/>
            <person name="Zhang S."/>
            <person name="Li H."/>
            <person name="Wu J."/>
            <person name="Wang P."/>
            <person name="Li P."/>
            <person name="Shi C."/>
            <person name="Zheng F."/>
            <person name="Jian J."/>
            <person name="Huang B."/>
            <person name="Shan D."/>
            <person name="Shi M."/>
            <person name="Fang C."/>
            <person name="Yue Y."/>
            <person name="Li F."/>
            <person name="Li D."/>
            <person name="Wei S."/>
            <person name="Han B."/>
            <person name="Jiang C."/>
            <person name="Yin Y."/>
            <person name="Xia T."/>
            <person name="Zhang Z."/>
            <person name="Bennetzen J.L."/>
            <person name="Zhao S."/>
            <person name="Wan X."/>
        </authorList>
    </citation>
    <scope>NUCLEOTIDE SEQUENCE [LARGE SCALE GENOMIC DNA]</scope>
    <source>
        <strain evidence="5">cv. Shuchazao</strain>
        <tissue evidence="4">Leaf</tissue>
    </source>
</reference>
<dbReference type="SUPFAM" id="SSF56719">
    <property type="entry name" value="Type II DNA topoisomerase"/>
    <property type="match status" value="1"/>
</dbReference>
<dbReference type="InterPro" id="IPR040217">
    <property type="entry name" value="ACR1-12"/>
</dbReference>
<feature type="domain" description="ACT" evidence="3">
    <location>
        <begin position="28"/>
        <end position="107"/>
    </location>
</feature>
<dbReference type="SUPFAM" id="SSF55021">
    <property type="entry name" value="ACT-like"/>
    <property type="match status" value="1"/>
</dbReference>
<dbReference type="GO" id="GO:0003677">
    <property type="term" value="F:DNA binding"/>
    <property type="evidence" value="ECO:0007669"/>
    <property type="project" value="InterPro"/>
</dbReference>
<name>A0A4S4DAA3_CAMSN</name>
<evidence type="ECO:0000256" key="2">
    <source>
        <dbReference type="RuleBase" id="RU369043"/>
    </source>
</evidence>
<dbReference type="InterPro" id="IPR002912">
    <property type="entry name" value="ACT_dom"/>
</dbReference>
<dbReference type="PANTHER" id="PTHR31096">
    <property type="entry name" value="ACT DOMAIN-CONTAINING PROTEIN ACR4-RELATED"/>
    <property type="match status" value="1"/>
</dbReference>
<dbReference type="GO" id="GO:0003918">
    <property type="term" value="F:DNA topoisomerase type II (double strand cut, ATP-hydrolyzing) activity"/>
    <property type="evidence" value="ECO:0007669"/>
    <property type="project" value="InterPro"/>
</dbReference>
<protein>
    <recommendedName>
        <fullName evidence="2">ACT domain-containing protein ACR</fullName>
    </recommendedName>
    <alternativeName>
        <fullName evidence="2">Protein ACT DOMAIN REPEATS</fullName>
    </alternativeName>
</protein>
<evidence type="ECO:0000256" key="1">
    <source>
        <dbReference type="ARBA" id="ARBA00022737"/>
    </source>
</evidence>
<gene>
    <name evidence="4" type="ORF">TEA_018262</name>
</gene>
<dbReference type="AlphaFoldDB" id="A0A4S4DAA3"/>
<dbReference type="InterPro" id="IPR013760">
    <property type="entry name" value="Topo_IIA-like_dom_sf"/>
</dbReference>
<dbReference type="Pfam" id="PF01842">
    <property type="entry name" value="ACT"/>
    <property type="match status" value="1"/>
</dbReference>
<accession>A0A4S4DAA3</accession>
<sequence>MLEIFHCGYVQSKLEFYQSLTHWYLQFHRLAIYMNRPGILLEVVQILTDLDLTITKAYISSDGGWFMDVFHVTDQQGNKITDSNTIDFIEKDYREHKDDTTVHFEVIMSEENLIMGKQEGLLKKFKLTTTISTSNMHLFDPKGVIKKYETPEQSMIHFTALIICHKEVIQWMTLWNAFKDEFEHEKNMLGGSLGRSSTRLILGEKNMLGEKNDQAQG</sequence>